<keyword evidence="3" id="KW-1185">Reference proteome</keyword>
<evidence type="ECO:0000313" key="2">
    <source>
        <dbReference type="EMBL" id="KAJ8343461.1"/>
    </source>
</evidence>
<reference evidence="2" key="1">
    <citation type="journal article" date="2023" name="Science">
        <title>Genome structures resolve the early diversification of teleost fishes.</title>
        <authorList>
            <person name="Parey E."/>
            <person name="Louis A."/>
            <person name="Montfort J."/>
            <person name="Bouchez O."/>
            <person name="Roques C."/>
            <person name="Iampietro C."/>
            <person name="Lluch J."/>
            <person name="Castinel A."/>
            <person name="Donnadieu C."/>
            <person name="Desvignes T."/>
            <person name="Floi Bucao C."/>
            <person name="Jouanno E."/>
            <person name="Wen M."/>
            <person name="Mejri S."/>
            <person name="Dirks R."/>
            <person name="Jansen H."/>
            <person name="Henkel C."/>
            <person name="Chen W.J."/>
            <person name="Zahm M."/>
            <person name="Cabau C."/>
            <person name="Klopp C."/>
            <person name="Thompson A.W."/>
            <person name="Robinson-Rechavi M."/>
            <person name="Braasch I."/>
            <person name="Lecointre G."/>
            <person name="Bobe J."/>
            <person name="Postlethwait J.H."/>
            <person name="Berthelot C."/>
            <person name="Roest Crollius H."/>
            <person name="Guiguen Y."/>
        </authorList>
    </citation>
    <scope>NUCLEOTIDE SEQUENCE</scope>
    <source>
        <strain evidence="2">WJC10195</strain>
    </source>
</reference>
<protein>
    <submittedName>
        <fullName evidence="2">Uncharacterized protein</fullName>
    </submittedName>
</protein>
<comment type="caution">
    <text evidence="2">The sequence shown here is derived from an EMBL/GenBank/DDBJ whole genome shotgun (WGS) entry which is preliminary data.</text>
</comment>
<feature type="region of interest" description="Disordered" evidence="1">
    <location>
        <begin position="1"/>
        <end position="42"/>
    </location>
</feature>
<feature type="compositionally biased region" description="Basic and acidic residues" evidence="1">
    <location>
        <begin position="1"/>
        <end position="12"/>
    </location>
</feature>
<proteinExistence type="predicted"/>
<dbReference type="Proteomes" id="UP001152622">
    <property type="component" value="Chromosome 13"/>
</dbReference>
<dbReference type="EMBL" id="JAINUF010000013">
    <property type="protein sequence ID" value="KAJ8343461.1"/>
    <property type="molecule type" value="Genomic_DNA"/>
</dbReference>
<dbReference type="AlphaFoldDB" id="A0A9Q1ER37"/>
<evidence type="ECO:0000256" key="1">
    <source>
        <dbReference type="SAM" id="MobiDB-lite"/>
    </source>
</evidence>
<accession>A0A9Q1ER37</accession>
<evidence type="ECO:0000313" key="3">
    <source>
        <dbReference type="Proteomes" id="UP001152622"/>
    </source>
</evidence>
<organism evidence="2 3">
    <name type="scientific">Synaphobranchus kaupii</name>
    <name type="common">Kaup's arrowtooth eel</name>
    <dbReference type="NCBI Taxonomy" id="118154"/>
    <lineage>
        <taxon>Eukaryota</taxon>
        <taxon>Metazoa</taxon>
        <taxon>Chordata</taxon>
        <taxon>Craniata</taxon>
        <taxon>Vertebrata</taxon>
        <taxon>Euteleostomi</taxon>
        <taxon>Actinopterygii</taxon>
        <taxon>Neopterygii</taxon>
        <taxon>Teleostei</taxon>
        <taxon>Anguilliformes</taxon>
        <taxon>Synaphobranchidae</taxon>
        <taxon>Synaphobranchus</taxon>
    </lineage>
</organism>
<sequence length="85" mass="9326">MRQPDGSEEHWKPTRAGVETASRHLRGSRTQTETDAQETVELSGARLPAAVVGELQSDYRRVIEFGSACGGRETDNTSPSCPSHW</sequence>
<gene>
    <name evidence="2" type="ORF">SKAU_G00307900</name>
</gene>
<name>A0A9Q1ER37_SYNKA</name>